<evidence type="ECO:0000256" key="1">
    <source>
        <dbReference type="SAM" id="MobiDB-lite"/>
    </source>
</evidence>
<accession>A0A0F9V8I0</accession>
<proteinExistence type="predicted"/>
<organism evidence="2">
    <name type="scientific">marine sediment metagenome</name>
    <dbReference type="NCBI Taxonomy" id="412755"/>
    <lineage>
        <taxon>unclassified sequences</taxon>
        <taxon>metagenomes</taxon>
        <taxon>ecological metagenomes</taxon>
    </lineage>
</organism>
<evidence type="ECO:0000313" key="2">
    <source>
        <dbReference type="EMBL" id="KKN96057.1"/>
    </source>
</evidence>
<reference evidence="2" key="1">
    <citation type="journal article" date="2015" name="Nature">
        <title>Complex archaea that bridge the gap between prokaryotes and eukaryotes.</title>
        <authorList>
            <person name="Spang A."/>
            <person name="Saw J.H."/>
            <person name="Jorgensen S.L."/>
            <person name="Zaremba-Niedzwiedzka K."/>
            <person name="Martijn J."/>
            <person name="Lind A.E."/>
            <person name="van Eijk R."/>
            <person name="Schleper C."/>
            <person name="Guy L."/>
            <person name="Ettema T.J."/>
        </authorList>
    </citation>
    <scope>NUCLEOTIDE SEQUENCE</scope>
</reference>
<sequence>MGKRWAIASDPALLARIEKQEQSRAARGLQKEQVPPQAGEGRVRPQNGDSGAGSDRKPSQARLRSQKVALNNQDSRADFASYCAATNSLTMVFPRAMILGLNTSLRMHDAHQTKLKTTWFKRVEAMRYLWASEVQQWIESATYPVIIEEIYATSENICLDVEGFTSGCKPIVDALVHNGILPDDSPKYVAQPLGYTFRQKNRGVVIRLVPTTKAWGRIDDSSIDAAKAIPGD</sequence>
<comment type="caution">
    <text evidence="2">The sequence shown here is derived from an EMBL/GenBank/DDBJ whole genome shotgun (WGS) entry which is preliminary data.</text>
</comment>
<dbReference type="AlphaFoldDB" id="A0A0F9V8I0"/>
<dbReference type="EMBL" id="LAZR01000066">
    <property type="protein sequence ID" value="KKN96057.1"/>
    <property type="molecule type" value="Genomic_DNA"/>
</dbReference>
<protein>
    <submittedName>
        <fullName evidence="2">Uncharacterized protein</fullName>
    </submittedName>
</protein>
<feature type="region of interest" description="Disordered" evidence="1">
    <location>
        <begin position="18"/>
        <end position="66"/>
    </location>
</feature>
<name>A0A0F9V8I0_9ZZZZ</name>
<gene>
    <name evidence="2" type="ORF">LCGC14_0169860</name>
</gene>